<evidence type="ECO:0000313" key="3">
    <source>
        <dbReference type="Proteomes" id="UP001153365"/>
    </source>
</evidence>
<feature type="region of interest" description="Disordered" evidence="1">
    <location>
        <begin position="154"/>
        <end position="275"/>
    </location>
</feature>
<dbReference type="AlphaFoldDB" id="A0AAV0AQG4"/>
<accession>A0AAV0AQG4</accession>
<dbReference type="PANTHER" id="PTHR33246">
    <property type="entry name" value="CCHC-TYPE DOMAIN-CONTAINING PROTEIN"/>
    <property type="match status" value="1"/>
</dbReference>
<feature type="region of interest" description="Disordered" evidence="1">
    <location>
        <begin position="1"/>
        <end position="65"/>
    </location>
</feature>
<sequence>MSNPERRKGVDVLIPEEGKKSSEALIEENTAEDLTRHNAKHLHNKAVTDKATTVGRPPSSKPNGFHLMATDINKQSKTGLWLTSKQMRDCFKTYKNKCVKAKDMSKQTGFGITEEDKKNKIFSISHKLNDVCPCYEDMDRLFGSKPNITPMGDTLDSYHIIKPPNSSKSGNISSHEKDPGPASEENNSDKHLEASDSHSTHDKAEQHHSPSQHCIGTTKDKGKYKRRLSPRSVHSSGGSGCDTNEQQNQYCSSVKKRQPSNEYNFNPKSHTGASNTKVKSPFALVLEKNQECDLFN</sequence>
<evidence type="ECO:0000313" key="2">
    <source>
        <dbReference type="EMBL" id="CAH7669893.1"/>
    </source>
</evidence>
<organism evidence="2 3">
    <name type="scientific">Phakopsora pachyrhizi</name>
    <name type="common">Asian soybean rust disease fungus</name>
    <dbReference type="NCBI Taxonomy" id="170000"/>
    <lineage>
        <taxon>Eukaryota</taxon>
        <taxon>Fungi</taxon>
        <taxon>Dikarya</taxon>
        <taxon>Basidiomycota</taxon>
        <taxon>Pucciniomycotina</taxon>
        <taxon>Pucciniomycetes</taxon>
        <taxon>Pucciniales</taxon>
        <taxon>Phakopsoraceae</taxon>
        <taxon>Phakopsora</taxon>
    </lineage>
</organism>
<proteinExistence type="predicted"/>
<dbReference type="PANTHER" id="PTHR33246:SF51">
    <property type="entry name" value="MYB_SANT-LIKE DOMAIN-CONTAINING PROTEIN"/>
    <property type="match status" value="1"/>
</dbReference>
<feature type="compositionally biased region" description="Basic and acidic residues" evidence="1">
    <location>
        <begin position="187"/>
        <end position="208"/>
    </location>
</feature>
<reference evidence="2" key="1">
    <citation type="submission" date="2022-06" db="EMBL/GenBank/DDBJ databases">
        <authorList>
            <consortium name="SYNGENTA / RWTH Aachen University"/>
        </authorList>
    </citation>
    <scope>NUCLEOTIDE SEQUENCE</scope>
</reference>
<protein>
    <submittedName>
        <fullName evidence="2">Uncharacterized protein</fullName>
    </submittedName>
</protein>
<feature type="compositionally biased region" description="Polar residues" evidence="1">
    <location>
        <begin position="232"/>
        <end position="252"/>
    </location>
</feature>
<comment type="caution">
    <text evidence="2">The sequence shown here is derived from an EMBL/GenBank/DDBJ whole genome shotgun (WGS) entry which is preliminary data.</text>
</comment>
<feature type="compositionally biased region" description="Polar residues" evidence="1">
    <location>
        <begin position="164"/>
        <end position="173"/>
    </location>
</feature>
<name>A0AAV0AQG4_PHAPC</name>
<gene>
    <name evidence="2" type="ORF">PPACK8108_LOCUS4547</name>
</gene>
<keyword evidence="3" id="KW-1185">Reference proteome</keyword>
<dbReference type="Proteomes" id="UP001153365">
    <property type="component" value="Unassembled WGS sequence"/>
</dbReference>
<feature type="compositionally biased region" description="Basic and acidic residues" evidence="1">
    <location>
        <begin position="1"/>
        <end position="22"/>
    </location>
</feature>
<dbReference type="EMBL" id="CALTRL010000839">
    <property type="protein sequence ID" value="CAH7669893.1"/>
    <property type="molecule type" value="Genomic_DNA"/>
</dbReference>
<evidence type="ECO:0000256" key="1">
    <source>
        <dbReference type="SAM" id="MobiDB-lite"/>
    </source>
</evidence>
<feature type="compositionally biased region" description="Polar residues" evidence="1">
    <location>
        <begin position="260"/>
        <end position="275"/>
    </location>
</feature>